<reference evidence="2 3" key="1">
    <citation type="submission" date="2017-04" db="EMBL/GenBank/DDBJ databases">
        <title>The new phylogeny of genus Mycobacterium.</title>
        <authorList>
            <person name="Tortoli E."/>
            <person name="Trovato A."/>
            <person name="Cirillo D.M."/>
        </authorList>
    </citation>
    <scope>NUCLEOTIDE SEQUENCE [LARGE SCALE GENOMIC DNA]</scope>
    <source>
        <strain evidence="2 3">DSM 45247</strain>
    </source>
</reference>
<dbReference type="PROSITE" id="PS51674">
    <property type="entry name" value="4FE4S_WBL"/>
    <property type="match status" value="1"/>
</dbReference>
<sequence>MTNWEHMSALVGGIPDLRAARCKGRADLFEATVAVRRIDGGSSRNEVNAARVAALRLCAACTALEQCRAWLATLRPTRRPRGVVAGQVITSTGLPLGTRTMSTAGAVAADGADS</sequence>
<protein>
    <recommendedName>
        <fullName evidence="1">4Fe-4S Wbl-type domain-containing protein</fullName>
    </recommendedName>
</protein>
<dbReference type="AlphaFoldDB" id="A0A1X2LDH4"/>
<dbReference type="Proteomes" id="UP000242320">
    <property type="component" value="Unassembled WGS sequence"/>
</dbReference>
<comment type="caution">
    <text evidence="2">The sequence shown here is derived from an EMBL/GenBank/DDBJ whole genome shotgun (WGS) entry which is preliminary data.</text>
</comment>
<proteinExistence type="predicted"/>
<dbReference type="InterPro" id="IPR034768">
    <property type="entry name" value="4FE4S_WBL"/>
</dbReference>
<evidence type="ECO:0000259" key="1">
    <source>
        <dbReference type="PROSITE" id="PS51674"/>
    </source>
</evidence>
<accession>A0A1X2LDH4</accession>
<name>A0A1X2LDH4_9MYCO</name>
<organism evidence="2 3">
    <name type="scientific">Mycolicibacterium vulneris</name>
    <dbReference type="NCBI Taxonomy" id="547163"/>
    <lineage>
        <taxon>Bacteria</taxon>
        <taxon>Bacillati</taxon>
        <taxon>Actinomycetota</taxon>
        <taxon>Actinomycetes</taxon>
        <taxon>Mycobacteriales</taxon>
        <taxon>Mycobacteriaceae</taxon>
        <taxon>Mycolicibacterium</taxon>
    </lineage>
</organism>
<evidence type="ECO:0000313" key="2">
    <source>
        <dbReference type="EMBL" id="OSC32052.1"/>
    </source>
</evidence>
<dbReference type="EMBL" id="NCXM01000002">
    <property type="protein sequence ID" value="OSC32052.1"/>
    <property type="molecule type" value="Genomic_DNA"/>
</dbReference>
<dbReference type="OrthoDB" id="4428041at2"/>
<gene>
    <name evidence="2" type="ORF">B8W69_02850</name>
</gene>
<evidence type="ECO:0000313" key="3">
    <source>
        <dbReference type="Proteomes" id="UP000242320"/>
    </source>
</evidence>
<feature type="domain" description="4Fe-4S Wbl-type" evidence="1">
    <location>
        <begin position="21"/>
        <end position="94"/>
    </location>
</feature>
<keyword evidence="3" id="KW-1185">Reference proteome</keyword>